<gene>
    <name evidence="2" type="ORF">RUM43_008278</name>
</gene>
<feature type="region of interest" description="Disordered" evidence="1">
    <location>
        <begin position="51"/>
        <end position="80"/>
    </location>
</feature>
<accession>A0AAN8PEI6</accession>
<feature type="compositionally biased region" description="Basic and acidic residues" evidence="1">
    <location>
        <begin position="54"/>
        <end position="80"/>
    </location>
</feature>
<evidence type="ECO:0000313" key="2">
    <source>
        <dbReference type="EMBL" id="KAK6640001.1"/>
    </source>
</evidence>
<dbReference type="Proteomes" id="UP001372834">
    <property type="component" value="Unassembled WGS sequence"/>
</dbReference>
<proteinExistence type="predicted"/>
<comment type="caution">
    <text evidence="2">The sequence shown here is derived from an EMBL/GenBank/DDBJ whole genome shotgun (WGS) entry which is preliminary data.</text>
</comment>
<reference evidence="2 3" key="1">
    <citation type="submission" date="2023-10" db="EMBL/GenBank/DDBJ databases">
        <title>Genomes of two closely related lineages of the louse Polyplax serrata with different host specificities.</title>
        <authorList>
            <person name="Martinu J."/>
            <person name="Tarabai H."/>
            <person name="Stefka J."/>
            <person name="Hypsa V."/>
        </authorList>
    </citation>
    <scope>NUCLEOTIDE SEQUENCE [LARGE SCALE GENOMIC DNA]</scope>
    <source>
        <strain evidence="2">HR10_N</strain>
    </source>
</reference>
<sequence length="80" mass="9278">MEDSVIEWRDEGKEIFSKACRECGQQFGTPNSVKENLFTERGVSNEWKNIVGPDKQHVKTSQEDANKKQRSELTEKCRCE</sequence>
<name>A0AAN8PEI6_POLSC</name>
<evidence type="ECO:0000313" key="3">
    <source>
        <dbReference type="Proteomes" id="UP001372834"/>
    </source>
</evidence>
<evidence type="ECO:0000256" key="1">
    <source>
        <dbReference type="SAM" id="MobiDB-lite"/>
    </source>
</evidence>
<dbReference type="AlphaFoldDB" id="A0AAN8PEI6"/>
<dbReference type="EMBL" id="JAWJWE010000003">
    <property type="protein sequence ID" value="KAK6640001.1"/>
    <property type="molecule type" value="Genomic_DNA"/>
</dbReference>
<protein>
    <submittedName>
        <fullName evidence="2">Uncharacterized protein</fullName>
    </submittedName>
</protein>
<organism evidence="2 3">
    <name type="scientific">Polyplax serrata</name>
    <name type="common">Common mouse louse</name>
    <dbReference type="NCBI Taxonomy" id="468196"/>
    <lineage>
        <taxon>Eukaryota</taxon>
        <taxon>Metazoa</taxon>
        <taxon>Ecdysozoa</taxon>
        <taxon>Arthropoda</taxon>
        <taxon>Hexapoda</taxon>
        <taxon>Insecta</taxon>
        <taxon>Pterygota</taxon>
        <taxon>Neoptera</taxon>
        <taxon>Paraneoptera</taxon>
        <taxon>Psocodea</taxon>
        <taxon>Troctomorpha</taxon>
        <taxon>Phthiraptera</taxon>
        <taxon>Anoplura</taxon>
        <taxon>Polyplacidae</taxon>
        <taxon>Polyplax</taxon>
    </lineage>
</organism>